<keyword evidence="4" id="KW-1185">Reference proteome</keyword>
<feature type="compositionally biased region" description="Basic and acidic residues" evidence="1">
    <location>
        <begin position="62"/>
        <end position="91"/>
    </location>
</feature>
<name>A0A158HFS6_CABCO</name>
<evidence type="ECO:0000259" key="2">
    <source>
        <dbReference type="Pfam" id="PF11160"/>
    </source>
</evidence>
<gene>
    <name evidence="3" type="ORF">AWB70_03264</name>
</gene>
<dbReference type="Gene3D" id="2.30.30.1060">
    <property type="match status" value="1"/>
</dbReference>
<dbReference type="AlphaFoldDB" id="A0A158HFS6"/>
<feature type="domain" description="Hypervirulence associated protein TUDOR" evidence="2">
    <location>
        <begin position="29"/>
        <end position="86"/>
    </location>
</feature>
<proteinExistence type="predicted"/>
<organism evidence="3 4">
    <name type="scientific">Caballeronia cordobensis</name>
    <name type="common">Burkholderia cordobensis</name>
    <dbReference type="NCBI Taxonomy" id="1353886"/>
    <lineage>
        <taxon>Bacteria</taxon>
        <taxon>Pseudomonadati</taxon>
        <taxon>Pseudomonadota</taxon>
        <taxon>Betaproteobacteria</taxon>
        <taxon>Burkholderiales</taxon>
        <taxon>Burkholderiaceae</taxon>
        <taxon>Caballeronia</taxon>
    </lineage>
</organism>
<accession>A0A158HFS6</accession>
<protein>
    <submittedName>
        <fullName evidence="3">PF11160 family protein</fullName>
    </submittedName>
</protein>
<evidence type="ECO:0000313" key="3">
    <source>
        <dbReference type="EMBL" id="SAL42883.1"/>
    </source>
</evidence>
<reference evidence="4" key="1">
    <citation type="submission" date="2016-01" db="EMBL/GenBank/DDBJ databases">
        <authorList>
            <person name="Peeters C."/>
        </authorList>
    </citation>
    <scope>NUCLEOTIDE SEQUENCE [LARGE SCALE GENOMIC DNA]</scope>
</reference>
<dbReference type="Proteomes" id="UP000054740">
    <property type="component" value="Unassembled WGS sequence"/>
</dbReference>
<dbReference type="InterPro" id="IPR021331">
    <property type="entry name" value="Hva1_TUDOR"/>
</dbReference>
<evidence type="ECO:0000256" key="1">
    <source>
        <dbReference type="SAM" id="MobiDB-lite"/>
    </source>
</evidence>
<dbReference type="Pfam" id="PF11160">
    <property type="entry name" value="Hva1_TUDOR"/>
    <property type="match status" value="1"/>
</dbReference>
<evidence type="ECO:0000313" key="4">
    <source>
        <dbReference type="Proteomes" id="UP000054740"/>
    </source>
</evidence>
<dbReference type="EMBL" id="FCNY02000007">
    <property type="protein sequence ID" value="SAL42883.1"/>
    <property type="molecule type" value="Genomic_DNA"/>
</dbReference>
<sequence>MTGMAVALPETPKFREEPDAMSQSFKLHDHVRWNTPQGETTGRIVRIVTERTTLDGHTVNASRDDPHFEVESDKSGKRAVHKADALKRIAG</sequence>
<feature type="region of interest" description="Disordered" evidence="1">
    <location>
        <begin position="57"/>
        <end position="91"/>
    </location>
</feature>